<dbReference type="AlphaFoldDB" id="A0AAV9CPV4"/>
<proteinExistence type="predicted"/>
<reference evidence="1" key="1">
    <citation type="journal article" date="2023" name="Nat. Commun.">
        <title>Diploid and tetraploid genomes of Acorus and the evolution of monocots.</title>
        <authorList>
            <person name="Ma L."/>
            <person name="Liu K.W."/>
            <person name="Li Z."/>
            <person name="Hsiao Y.Y."/>
            <person name="Qi Y."/>
            <person name="Fu T."/>
            <person name="Tang G.D."/>
            <person name="Zhang D."/>
            <person name="Sun W.H."/>
            <person name="Liu D.K."/>
            <person name="Li Y."/>
            <person name="Chen G.Z."/>
            <person name="Liu X.D."/>
            <person name="Liao X.Y."/>
            <person name="Jiang Y.T."/>
            <person name="Yu X."/>
            <person name="Hao Y."/>
            <person name="Huang J."/>
            <person name="Zhao X.W."/>
            <person name="Ke S."/>
            <person name="Chen Y.Y."/>
            <person name="Wu W.L."/>
            <person name="Hsu J.L."/>
            <person name="Lin Y.F."/>
            <person name="Huang M.D."/>
            <person name="Li C.Y."/>
            <person name="Huang L."/>
            <person name="Wang Z.W."/>
            <person name="Zhao X."/>
            <person name="Zhong W.Y."/>
            <person name="Peng D.H."/>
            <person name="Ahmad S."/>
            <person name="Lan S."/>
            <person name="Zhang J.S."/>
            <person name="Tsai W.C."/>
            <person name="Van de Peer Y."/>
            <person name="Liu Z.J."/>
        </authorList>
    </citation>
    <scope>NUCLEOTIDE SEQUENCE</scope>
    <source>
        <strain evidence="1">CP</strain>
    </source>
</reference>
<dbReference type="EMBL" id="JAUJYO010000018">
    <property type="protein sequence ID" value="KAK1290840.1"/>
    <property type="molecule type" value="Genomic_DNA"/>
</dbReference>
<accession>A0AAV9CPV4</accession>
<protein>
    <submittedName>
        <fullName evidence="1">Uncharacterized protein</fullName>
    </submittedName>
</protein>
<dbReference type="Proteomes" id="UP001180020">
    <property type="component" value="Unassembled WGS sequence"/>
</dbReference>
<evidence type="ECO:0000313" key="1">
    <source>
        <dbReference type="EMBL" id="KAK1290840.1"/>
    </source>
</evidence>
<organism evidence="1 2">
    <name type="scientific">Acorus calamus</name>
    <name type="common">Sweet flag</name>
    <dbReference type="NCBI Taxonomy" id="4465"/>
    <lineage>
        <taxon>Eukaryota</taxon>
        <taxon>Viridiplantae</taxon>
        <taxon>Streptophyta</taxon>
        <taxon>Embryophyta</taxon>
        <taxon>Tracheophyta</taxon>
        <taxon>Spermatophyta</taxon>
        <taxon>Magnoliopsida</taxon>
        <taxon>Liliopsida</taxon>
        <taxon>Acoraceae</taxon>
        <taxon>Acorus</taxon>
    </lineage>
</organism>
<comment type="caution">
    <text evidence="1">The sequence shown here is derived from an EMBL/GenBank/DDBJ whole genome shotgun (WGS) entry which is preliminary data.</text>
</comment>
<reference evidence="1" key="2">
    <citation type="submission" date="2023-06" db="EMBL/GenBank/DDBJ databases">
        <authorList>
            <person name="Ma L."/>
            <person name="Liu K.-W."/>
            <person name="Li Z."/>
            <person name="Hsiao Y.-Y."/>
            <person name="Qi Y."/>
            <person name="Fu T."/>
            <person name="Tang G."/>
            <person name="Zhang D."/>
            <person name="Sun W.-H."/>
            <person name="Liu D.-K."/>
            <person name="Li Y."/>
            <person name="Chen G.-Z."/>
            <person name="Liu X.-D."/>
            <person name="Liao X.-Y."/>
            <person name="Jiang Y.-T."/>
            <person name="Yu X."/>
            <person name="Hao Y."/>
            <person name="Huang J."/>
            <person name="Zhao X.-W."/>
            <person name="Ke S."/>
            <person name="Chen Y.-Y."/>
            <person name="Wu W.-L."/>
            <person name="Hsu J.-L."/>
            <person name="Lin Y.-F."/>
            <person name="Huang M.-D."/>
            <person name="Li C.-Y."/>
            <person name="Huang L."/>
            <person name="Wang Z.-W."/>
            <person name="Zhao X."/>
            <person name="Zhong W.-Y."/>
            <person name="Peng D.-H."/>
            <person name="Ahmad S."/>
            <person name="Lan S."/>
            <person name="Zhang J.-S."/>
            <person name="Tsai W.-C."/>
            <person name="Van De Peer Y."/>
            <person name="Liu Z.-J."/>
        </authorList>
    </citation>
    <scope>NUCLEOTIDE SEQUENCE</scope>
    <source>
        <strain evidence="1">CP</strain>
        <tissue evidence="1">Leaves</tissue>
    </source>
</reference>
<gene>
    <name evidence="1" type="ORF">QJS10_CPB18g01600</name>
</gene>
<evidence type="ECO:0000313" key="2">
    <source>
        <dbReference type="Proteomes" id="UP001180020"/>
    </source>
</evidence>
<name>A0AAV9CPV4_ACOCL</name>
<keyword evidence="2" id="KW-1185">Reference proteome</keyword>
<sequence length="54" mass="6119">MWLFKRKGPSGFSYSSTAEDVTHGIDSSDLTAIVTVESVDDLSELFRCVKWYRS</sequence>